<comment type="caution">
    <text evidence="3">The sequence shown here is derived from an EMBL/GenBank/DDBJ whole genome shotgun (WGS) entry which is preliminary data.</text>
</comment>
<dbReference type="PANTHER" id="PTHR38420:SF3">
    <property type="entry name" value="5',5'''-P-1,P-4-TETRAPHOSPHATE PHOSPHORYLASE 2"/>
    <property type="match status" value="1"/>
</dbReference>
<dbReference type="InterPro" id="IPR019200">
    <property type="entry name" value="ATP_adenylylTrfase_C"/>
</dbReference>
<dbReference type="InterPro" id="IPR045759">
    <property type="entry name" value="Ap4A_phos1/2_N"/>
</dbReference>
<dbReference type="GO" id="GO:0009117">
    <property type="term" value="P:nucleotide metabolic process"/>
    <property type="evidence" value="ECO:0007669"/>
    <property type="project" value="InterPro"/>
</dbReference>
<dbReference type="Pfam" id="PF09830">
    <property type="entry name" value="ATP_transf"/>
    <property type="match status" value="1"/>
</dbReference>
<gene>
    <name evidence="3" type="ORF">FGG08_005804</name>
</gene>
<dbReference type="Gene3D" id="3.30.428.70">
    <property type="match status" value="1"/>
</dbReference>
<sequence>MQHLQSAVKERYRSALSGGHLVFSPTHLAVIHAGGVPFQLRYCPALSKKPQAPPTAQPANKPNPFLNPSKDLLVAQIPNVIPTHNIIINKFPVIPHHFILSTIVFKPQTDLLEGQDLGVAYSCLQEWEASAGATIGLGRPSLFAFFNSGEHSGASQPHRHIQFLPIEDMAPDQENDGWSLLADDIVPASGIPSRGEFHSLLTPEATEPSQTKSDQPVITSHPNLPFTHFASPISPNPTPSDLHHLYISLYNRAASAVQAYAEANPNDDPLKPTPSNNDPTATISYNLALTTKTMVLCPRRRGHVTVSVKQTSNIETPQPLGPIELNGTVLAGTFLVRKKEEWDILCSDAQEQALFELLKAIGIPRNPK</sequence>
<dbReference type="PANTHER" id="PTHR38420">
    <property type="entry name" value="AP-4-A PHOSPHORYLASE II"/>
    <property type="match status" value="1"/>
</dbReference>
<accession>A0A9P8HXR1</accession>
<keyword evidence="4" id="KW-1185">Reference proteome</keyword>
<feature type="domain" description="ATP adenylyltransferase C-terminal" evidence="1">
    <location>
        <begin position="222"/>
        <end position="364"/>
    </location>
</feature>
<reference evidence="3" key="1">
    <citation type="submission" date="2021-03" db="EMBL/GenBank/DDBJ databases">
        <title>Comparative genomics and phylogenomic investigation of the class Geoglossomycetes provide insights into ecological specialization and systematics.</title>
        <authorList>
            <person name="Melie T."/>
            <person name="Pirro S."/>
            <person name="Miller A.N."/>
            <person name="Quandt A."/>
        </authorList>
    </citation>
    <scope>NUCLEOTIDE SEQUENCE</scope>
    <source>
        <strain evidence="3">GBOQ0MN5Z8</strain>
    </source>
</reference>
<evidence type="ECO:0000313" key="3">
    <source>
        <dbReference type="EMBL" id="KAH0537405.1"/>
    </source>
</evidence>
<dbReference type="SUPFAM" id="SSF54197">
    <property type="entry name" value="HIT-like"/>
    <property type="match status" value="1"/>
</dbReference>
<proteinExistence type="predicted"/>
<organism evidence="3 4">
    <name type="scientific">Glutinoglossum americanum</name>
    <dbReference type="NCBI Taxonomy" id="1670608"/>
    <lineage>
        <taxon>Eukaryota</taxon>
        <taxon>Fungi</taxon>
        <taxon>Dikarya</taxon>
        <taxon>Ascomycota</taxon>
        <taxon>Pezizomycotina</taxon>
        <taxon>Geoglossomycetes</taxon>
        <taxon>Geoglossales</taxon>
        <taxon>Geoglossaceae</taxon>
        <taxon>Glutinoglossum</taxon>
    </lineage>
</organism>
<dbReference type="GO" id="GO:0005524">
    <property type="term" value="F:ATP binding"/>
    <property type="evidence" value="ECO:0007669"/>
    <property type="project" value="InterPro"/>
</dbReference>
<evidence type="ECO:0000259" key="2">
    <source>
        <dbReference type="Pfam" id="PF19327"/>
    </source>
</evidence>
<dbReference type="EMBL" id="JAGHQL010000147">
    <property type="protein sequence ID" value="KAH0537405.1"/>
    <property type="molecule type" value="Genomic_DNA"/>
</dbReference>
<dbReference type="OrthoDB" id="10267950at2759"/>
<evidence type="ECO:0000313" key="4">
    <source>
        <dbReference type="Proteomes" id="UP000698800"/>
    </source>
</evidence>
<dbReference type="InterPro" id="IPR036265">
    <property type="entry name" value="HIT-like_sf"/>
</dbReference>
<dbReference type="Pfam" id="PF19327">
    <property type="entry name" value="Ap4A_phos_N"/>
    <property type="match status" value="1"/>
</dbReference>
<dbReference type="AlphaFoldDB" id="A0A9P8HXR1"/>
<dbReference type="InterPro" id="IPR043171">
    <property type="entry name" value="Ap4A_phos1/2-like"/>
</dbReference>
<dbReference type="Proteomes" id="UP000698800">
    <property type="component" value="Unassembled WGS sequence"/>
</dbReference>
<dbReference type="InterPro" id="IPR009163">
    <property type="entry name" value="Ap4A_phos1/2"/>
</dbReference>
<protein>
    <submittedName>
        <fullName evidence="3">Uncharacterized protein</fullName>
    </submittedName>
</protein>
<feature type="domain" description="Ap4A phosphorylase 1/2 N-terminal" evidence="2">
    <location>
        <begin position="3"/>
        <end position="167"/>
    </location>
</feature>
<evidence type="ECO:0000259" key="1">
    <source>
        <dbReference type="Pfam" id="PF09830"/>
    </source>
</evidence>
<dbReference type="GO" id="GO:0003877">
    <property type="term" value="F:ATP:ADP adenylyltransferase activity"/>
    <property type="evidence" value="ECO:0007669"/>
    <property type="project" value="InterPro"/>
</dbReference>
<name>A0A9P8HXR1_9PEZI</name>